<dbReference type="RefSeq" id="WP_163111606.1">
    <property type="nucleotide sequence ID" value="NZ_JAAAWP010000004.1"/>
</dbReference>
<proteinExistence type="predicted"/>
<keyword evidence="1" id="KW-0732">Signal</keyword>
<dbReference type="EMBL" id="JAAAWP010000004">
    <property type="protein sequence ID" value="NDW21652.1"/>
    <property type="molecule type" value="Genomic_DNA"/>
</dbReference>
<accession>A0A6L9MTS5</accession>
<sequence>MKRVYALALASAFLFAPQAHAEGWLDSIKSFFGMAADETEVPSVSIEEMMASVEKATGMSQEQVKGSLAALFSYAEKNISAEQIQTLQANLPNLDSLLAAAPDVSEMTSKGSLGGLLDKAAGYSESLSNMNELKKQFDSLGLDTQQVTQIVESLKAYLDTEEGQELKTVLMDGLSSFKA</sequence>
<organism evidence="2 3">
    <name type="scientific">Alteromonas hispanica</name>
    <dbReference type="NCBI Taxonomy" id="315421"/>
    <lineage>
        <taxon>Bacteria</taxon>
        <taxon>Pseudomonadati</taxon>
        <taxon>Pseudomonadota</taxon>
        <taxon>Gammaproteobacteria</taxon>
        <taxon>Alteromonadales</taxon>
        <taxon>Alteromonadaceae</taxon>
        <taxon>Alteromonas/Salinimonas group</taxon>
        <taxon>Alteromonas</taxon>
    </lineage>
</organism>
<gene>
    <name evidence="2" type="ORF">GTW09_08995</name>
</gene>
<reference evidence="2 3" key="1">
    <citation type="submission" date="2020-01" db="EMBL/GenBank/DDBJ databases">
        <title>Genomes of bacteria type strains.</title>
        <authorList>
            <person name="Chen J."/>
            <person name="Zhu S."/>
            <person name="Yang J."/>
        </authorList>
    </citation>
    <scope>NUCLEOTIDE SEQUENCE [LARGE SCALE GENOMIC DNA]</scope>
    <source>
        <strain evidence="2 3">LMG 22958</strain>
    </source>
</reference>
<evidence type="ECO:0000313" key="3">
    <source>
        <dbReference type="Proteomes" id="UP000478837"/>
    </source>
</evidence>
<dbReference type="InterPro" id="IPR021302">
    <property type="entry name" value="DUF2780_VcgC/VcgE"/>
</dbReference>
<feature type="chain" id="PRO_5026819682" evidence="1">
    <location>
        <begin position="22"/>
        <end position="179"/>
    </location>
</feature>
<dbReference type="Proteomes" id="UP000478837">
    <property type="component" value="Unassembled WGS sequence"/>
</dbReference>
<dbReference type="Pfam" id="PF11075">
    <property type="entry name" value="DUF2780"/>
    <property type="match status" value="1"/>
</dbReference>
<evidence type="ECO:0000256" key="1">
    <source>
        <dbReference type="SAM" id="SignalP"/>
    </source>
</evidence>
<name>A0A6L9MTS5_9ALTE</name>
<protein>
    <submittedName>
        <fullName evidence="2">DUF2780 domain-containing protein</fullName>
    </submittedName>
</protein>
<dbReference type="AlphaFoldDB" id="A0A6L9MTS5"/>
<evidence type="ECO:0000313" key="2">
    <source>
        <dbReference type="EMBL" id="NDW21652.1"/>
    </source>
</evidence>
<comment type="caution">
    <text evidence="2">The sequence shown here is derived from an EMBL/GenBank/DDBJ whole genome shotgun (WGS) entry which is preliminary data.</text>
</comment>
<feature type="signal peptide" evidence="1">
    <location>
        <begin position="1"/>
        <end position="21"/>
    </location>
</feature>
<keyword evidence="3" id="KW-1185">Reference proteome</keyword>